<evidence type="ECO:0000313" key="3">
    <source>
        <dbReference type="Proteomes" id="UP000009080"/>
    </source>
</evidence>
<dbReference type="InterPro" id="IPR016193">
    <property type="entry name" value="Cytidine_deaminase-like"/>
</dbReference>
<dbReference type="Pfam" id="PF00383">
    <property type="entry name" value="dCMP_cyt_deam_1"/>
    <property type="match status" value="1"/>
</dbReference>
<feature type="domain" description="CMP/dCMP-type deaminase" evidence="1">
    <location>
        <begin position="8"/>
        <end position="122"/>
    </location>
</feature>
<sequence length="153" mass="17081">MAIHELQVGIDATYQQALKSFHEGGVPIGACIMQAGQVVAVGHNHRIQCGSNIRHGETDCIEKCGHTVDFSQVTLFSSLTPCLMCTGAIILYSIPRVVILDNINIHDYETNLDMLRERNVEVKILNHEPSIELNRQFQRSPETRTLWLGDVGE</sequence>
<dbReference type="GO" id="GO:0019858">
    <property type="term" value="P:cytosine metabolic process"/>
    <property type="evidence" value="ECO:0007669"/>
    <property type="project" value="TreeGrafter"/>
</dbReference>
<dbReference type="KEGG" id="ttu:TERTU_4000"/>
<evidence type="ECO:0000313" key="2">
    <source>
        <dbReference type="EMBL" id="ACR12877.1"/>
    </source>
</evidence>
<dbReference type="STRING" id="377629.TERTU_4000"/>
<dbReference type="CDD" id="cd01285">
    <property type="entry name" value="nucleoside_deaminase"/>
    <property type="match status" value="1"/>
</dbReference>
<dbReference type="GO" id="GO:0008655">
    <property type="term" value="P:pyrimidine-containing compound salvage"/>
    <property type="evidence" value="ECO:0007669"/>
    <property type="project" value="TreeGrafter"/>
</dbReference>
<evidence type="ECO:0000259" key="1">
    <source>
        <dbReference type="PROSITE" id="PS51747"/>
    </source>
</evidence>
<accession>C5BTS7</accession>
<dbReference type="PANTHER" id="PTHR11079:SF190">
    <property type="entry name" value="CYTOSINE DEAMINASE"/>
    <property type="match status" value="1"/>
</dbReference>
<dbReference type="SUPFAM" id="SSF53927">
    <property type="entry name" value="Cytidine deaminase-like"/>
    <property type="match status" value="1"/>
</dbReference>
<dbReference type="GO" id="GO:0046087">
    <property type="term" value="P:cytidine metabolic process"/>
    <property type="evidence" value="ECO:0007669"/>
    <property type="project" value="TreeGrafter"/>
</dbReference>
<dbReference type="Proteomes" id="UP000009080">
    <property type="component" value="Chromosome"/>
</dbReference>
<dbReference type="GO" id="GO:0004131">
    <property type="term" value="F:cytosine deaminase activity"/>
    <property type="evidence" value="ECO:0007669"/>
    <property type="project" value="UniProtKB-EC"/>
</dbReference>
<dbReference type="PROSITE" id="PS51747">
    <property type="entry name" value="CYT_DCMP_DEAMINASES_2"/>
    <property type="match status" value="1"/>
</dbReference>
<dbReference type="Gene3D" id="3.40.140.10">
    <property type="entry name" value="Cytidine Deaminase, domain 2"/>
    <property type="match status" value="1"/>
</dbReference>
<dbReference type="eggNOG" id="COG0590">
    <property type="taxonomic scope" value="Bacteria"/>
</dbReference>
<dbReference type="InterPro" id="IPR002125">
    <property type="entry name" value="CMP_dCMP_dom"/>
</dbReference>
<name>C5BTS7_TERTT</name>
<gene>
    <name evidence="2" type="ordered locus">TERTU_4000</name>
</gene>
<dbReference type="GO" id="GO:0008835">
    <property type="term" value="F:diaminohydroxyphosphoribosylaminopyrimidine deaminase activity"/>
    <property type="evidence" value="ECO:0007669"/>
    <property type="project" value="TreeGrafter"/>
</dbReference>
<reference evidence="2 3" key="1">
    <citation type="journal article" date="2009" name="PLoS ONE">
        <title>The complete genome of Teredinibacter turnerae T7901: an intracellular endosymbiont of marine wood-boring bivalves (shipworms).</title>
        <authorList>
            <person name="Yang J.C."/>
            <person name="Madupu R."/>
            <person name="Durkin A.S."/>
            <person name="Ekborg N.A."/>
            <person name="Pedamallu C.S."/>
            <person name="Hostetler J.B."/>
            <person name="Radune D."/>
            <person name="Toms B.S."/>
            <person name="Henrissat B."/>
            <person name="Coutinho P.M."/>
            <person name="Schwarz S."/>
            <person name="Field L."/>
            <person name="Trindade-Silva A.E."/>
            <person name="Soares C.A.G."/>
            <person name="Elshahawi S."/>
            <person name="Hanora A."/>
            <person name="Schmidt E.W."/>
            <person name="Haygood M.G."/>
            <person name="Posfai J."/>
            <person name="Benner J."/>
            <person name="Madinger C."/>
            <person name="Nove J."/>
            <person name="Anton B."/>
            <person name="Chaudhary K."/>
            <person name="Foster J."/>
            <person name="Holman A."/>
            <person name="Kumar S."/>
            <person name="Lessard P.A."/>
            <person name="Luyten Y.A."/>
            <person name="Slatko B."/>
            <person name="Wood N."/>
            <person name="Wu B."/>
            <person name="Teplitski M."/>
            <person name="Mougous J.D."/>
            <person name="Ward N."/>
            <person name="Eisen J.A."/>
            <person name="Badger J.H."/>
            <person name="Distel D.L."/>
        </authorList>
    </citation>
    <scope>NUCLEOTIDE SEQUENCE [LARGE SCALE GENOMIC DNA]</scope>
    <source>
        <strain evidence="3">ATCC 39867 / T7901</strain>
    </source>
</reference>
<dbReference type="PANTHER" id="PTHR11079">
    <property type="entry name" value="CYTOSINE DEAMINASE FAMILY MEMBER"/>
    <property type="match status" value="1"/>
</dbReference>
<protein>
    <submittedName>
        <fullName evidence="2">Cytosine deaminase</fullName>
        <ecNumber evidence="2">3.5.4.1</ecNumber>
    </submittedName>
</protein>
<proteinExistence type="predicted"/>
<keyword evidence="2" id="KW-0378">Hydrolase</keyword>
<organism evidence="2 3">
    <name type="scientific">Teredinibacter turnerae (strain ATCC 39867 / T7901)</name>
    <dbReference type="NCBI Taxonomy" id="377629"/>
    <lineage>
        <taxon>Bacteria</taxon>
        <taxon>Pseudomonadati</taxon>
        <taxon>Pseudomonadota</taxon>
        <taxon>Gammaproteobacteria</taxon>
        <taxon>Cellvibrionales</taxon>
        <taxon>Cellvibrionaceae</taxon>
        <taxon>Teredinibacter</taxon>
    </lineage>
</organism>
<dbReference type="OrthoDB" id="9802676at2"/>
<dbReference type="HOGENOM" id="CLU_025810_7_2_6"/>
<dbReference type="EC" id="3.5.4.1" evidence="2"/>
<dbReference type="EMBL" id="CP001614">
    <property type="protein sequence ID" value="ACR12877.1"/>
    <property type="molecule type" value="Genomic_DNA"/>
</dbReference>
<keyword evidence="3" id="KW-1185">Reference proteome</keyword>
<dbReference type="AlphaFoldDB" id="C5BTS7"/>